<accession>A0A183CTP0</accession>
<feature type="compositionally biased region" description="Polar residues" evidence="1">
    <location>
        <begin position="7"/>
        <end position="26"/>
    </location>
</feature>
<reference evidence="2" key="2">
    <citation type="submission" date="2014-05" db="EMBL/GenBank/DDBJ databases">
        <title>The genome and life-stage specific transcriptomes of Globodera pallida elucidate key aspects of plant parasitism by a cyst nematode.</title>
        <authorList>
            <person name="Cotton J.A."/>
            <person name="Lilley C.J."/>
            <person name="Jones L.M."/>
            <person name="Kikuchi T."/>
            <person name="Reid A.J."/>
            <person name="Thorpe P."/>
            <person name="Tsai I.J."/>
            <person name="Beasley H."/>
            <person name="Blok V."/>
            <person name="Cock P.J.A."/>
            <person name="Van den Akker S.E."/>
            <person name="Holroyd N."/>
            <person name="Hunt M."/>
            <person name="Mantelin S."/>
            <person name="Naghra H."/>
            <person name="Pain A."/>
            <person name="Palomares-Rius J.E."/>
            <person name="Zarowiecki M."/>
            <person name="Berriman M."/>
            <person name="Jones J.T."/>
            <person name="Urwin P.E."/>
        </authorList>
    </citation>
    <scope>NUCLEOTIDE SEQUENCE [LARGE SCALE GENOMIC DNA]</scope>
    <source>
        <strain evidence="2">Lindley</strain>
    </source>
</reference>
<reference evidence="3" key="3">
    <citation type="submission" date="2016-06" db="UniProtKB">
        <authorList>
            <consortium name="WormBaseParasite"/>
        </authorList>
    </citation>
    <scope>IDENTIFICATION</scope>
</reference>
<organism evidence="2 3">
    <name type="scientific">Globodera pallida</name>
    <name type="common">Potato cyst nematode worm</name>
    <name type="synonym">Heterodera pallida</name>
    <dbReference type="NCBI Taxonomy" id="36090"/>
    <lineage>
        <taxon>Eukaryota</taxon>
        <taxon>Metazoa</taxon>
        <taxon>Ecdysozoa</taxon>
        <taxon>Nematoda</taxon>
        <taxon>Chromadorea</taxon>
        <taxon>Rhabditida</taxon>
        <taxon>Tylenchina</taxon>
        <taxon>Tylenchomorpha</taxon>
        <taxon>Tylenchoidea</taxon>
        <taxon>Heteroderidae</taxon>
        <taxon>Heteroderinae</taxon>
        <taxon>Globodera</taxon>
    </lineage>
</organism>
<dbReference type="Proteomes" id="UP000050741">
    <property type="component" value="Unassembled WGS sequence"/>
</dbReference>
<protein>
    <submittedName>
        <fullName evidence="3">YD repeat-containing protein</fullName>
    </submittedName>
</protein>
<name>A0A183CTP0_GLOPA</name>
<keyword evidence="2" id="KW-1185">Reference proteome</keyword>
<evidence type="ECO:0000256" key="1">
    <source>
        <dbReference type="SAM" id="MobiDB-lite"/>
    </source>
</evidence>
<evidence type="ECO:0000313" key="2">
    <source>
        <dbReference type="Proteomes" id="UP000050741"/>
    </source>
</evidence>
<proteinExistence type="predicted"/>
<sequence>KDDDTKSLWQASDSNQSYTNDYTTAYGQDAVNYP</sequence>
<dbReference type="WBParaSite" id="GPLIN_001624800">
    <property type="protein sequence ID" value="GPLIN_001624800"/>
    <property type="gene ID" value="GPLIN_001624800"/>
</dbReference>
<dbReference type="AlphaFoldDB" id="A0A183CTP0"/>
<feature type="region of interest" description="Disordered" evidence="1">
    <location>
        <begin position="1"/>
        <end position="34"/>
    </location>
</feature>
<reference evidence="2" key="1">
    <citation type="submission" date="2013-12" db="EMBL/GenBank/DDBJ databases">
        <authorList>
            <person name="Aslett M."/>
        </authorList>
    </citation>
    <scope>NUCLEOTIDE SEQUENCE [LARGE SCALE GENOMIC DNA]</scope>
    <source>
        <strain evidence="2">Lindley</strain>
    </source>
</reference>
<evidence type="ECO:0000313" key="3">
    <source>
        <dbReference type="WBParaSite" id="GPLIN_001624800"/>
    </source>
</evidence>